<dbReference type="EMBL" id="VSSQ01046972">
    <property type="protein sequence ID" value="MPN00944.1"/>
    <property type="molecule type" value="Genomic_DNA"/>
</dbReference>
<gene>
    <name evidence="2" type="ORF">SDC9_148142</name>
</gene>
<sequence length="96" mass="11176">MASYLATVEQGRLPLAEKEAITSSLGRQEELMLAFRLRQGVDPEAFGQRWSLDLWQAYGPLLEKHLSAGWLQEERGRLQPTIEGWLAYNYWVQDYF</sequence>
<dbReference type="SUPFAM" id="SSF102114">
    <property type="entry name" value="Radical SAM enzymes"/>
    <property type="match status" value="1"/>
</dbReference>
<name>A0A645EJP9_9ZZZZ</name>
<dbReference type="AlphaFoldDB" id="A0A645EJP9"/>
<feature type="domain" description="HemN C-terminal" evidence="1">
    <location>
        <begin position="29"/>
        <end position="86"/>
    </location>
</feature>
<organism evidence="2">
    <name type="scientific">bioreactor metagenome</name>
    <dbReference type="NCBI Taxonomy" id="1076179"/>
    <lineage>
        <taxon>unclassified sequences</taxon>
        <taxon>metagenomes</taxon>
        <taxon>ecological metagenomes</taxon>
    </lineage>
</organism>
<evidence type="ECO:0000259" key="1">
    <source>
        <dbReference type="Pfam" id="PF06969"/>
    </source>
</evidence>
<accession>A0A645EJP9</accession>
<dbReference type="Pfam" id="PF06969">
    <property type="entry name" value="HemN_C"/>
    <property type="match status" value="1"/>
</dbReference>
<reference evidence="2" key="1">
    <citation type="submission" date="2019-08" db="EMBL/GenBank/DDBJ databases">
        <authorList>
            <person name="Kucharzyk K."/>
            <person name="Murdoch R.W."/>
            <person name="Higgins S."/>
            <person name="Loffler F."/>
        </authorList>
    </citation>
    <scope>NUCLEOTIDE SEQUENCE</scope>
</reference>
<dbReference type="InterPro" id="IPR058240">
    <property type="entry name" value="rSAM_sf"/>
</dbReference>
<dbReference type="InterPro" id="IPR010723">
    <property type="entry name" value="HemN_C"/>
</dbReference>
<proteinExistence type="predicted"/>
<comment type="caution">
    <text evidence="2">The sequence shown here is derived from an EMBL/GenBank/DDBJ whole genome shotgun (WGS) entry which is preliminary data.</text>
</comment>
<protein>
    <recommendedName>
        <fullName evidence="1">HemN C-terminal domain-containing protein</fullName>
    </recommendedName>
</protein>
<evidence type="ECO:0000313" key="2">
    <source>
        <dbReference type="EMBL" id="MPN00944.1"/>
    </source>
</evidence>